<reference evidence="5 6" key="1">
    <citation type="submission" date="2022-12" db="EMBL/GenBank/DDBJ databases">
        <title>Genomic features and morphological characterization of a novel Knufia sp. strain isolated from spacecraft assembly facility.</title>
        <authorList>
            <person name="Teixeira M."/>
            <person name="Chander A.M."/>
            <person name="Stajich J.E."/>
            <person name="Venkateswaran K."/>
        </authorList>
    </citation>
    <scope>NUCLEOTIDE SEQUENCE [LARGE SCALE GENOMIC DNA]</scope>
    <source>
        <strain evidence="5 6">FJI-L2-BK-P2</strain>
    </source>
</reference>
<evidence type="ECO:0000259" key="4">
    <source>
        <dbReference type="Pfam" id="PF24883"/>
    </source>
</evidence>
<dbReference type="SMART" id="SM00248">
    <property type="entry name" value="ANK"/>
    <property type="match status" value="4"/>
</dbReference>
<feature type="domain" description="Nephrocystin 3-like N-terminal" evidence="4">
    <location>
        <begin position="75"/>
        <end position="235"/>
    </location>
</feature>
<dbReference type="Gene3D" id="1.25.40.20">
    <property type="entry name" value="Ankyrin repeat-containing domain"/>
    <property type="match status" value="2"/>
</dbReference>
<dbReference type="SUPFAM" id="SSF48403">
    <property type="entry name" value="Ankyrin repeat"/>
    <property type="match status" value="1"/>
</dbReference>
<dbReference type="Pfam" id="PF00023">
    <property type="entry name" value="Ank"/>
    <property type="match status" value="1"/>
</dbReference>
<dbReference type="PANTHER" id="PTHR10039:SF15">
    <property type="entry name" value="NACHT DOMAIN-CONTAINING PROTEIN"/>
    <property type="match status" value="1"/>
</dbReference>
<evidence type="ECO:0000256" key="3">
    <source>
        <dbReference type="SAM" id="MobiDB-lite"/>
    </source>
</evidence>
<dbReference type="PROSITE" id="PS50297">
    <property type="entry name" value="ANK_REP_REGION"/>
    <property type="match status" value="1"/>
</dbReference>
<keyword evidence="6" id="KW-1185">Reference proteome</keyword>
<sequence>MDSGDPQRTEYSGTFTGTNFGSGPNYYAAGNIFTGRDASTRDPSWEDIFDWLTQKHDDLNFFPRQEELSKIRQNGTGEWFLEEAQFMAWMASRAGVLACYGERGCGKSMLMSLVIEHLQVMSRRNGNNGIVLFQYMSLLHDSDGRIAALLAQVLQYRRQVSSSTKEQYVHHLPLRSRPTASQLHDLLVAELSQYHNVYIVVDDLDAASSQVRARFIERLYEFRNKRPGVRLLFTSYDRHVLGSPRVVINVQYYEVVARLIDLEIFIKAQMREKVAISDVTEDDPELVEEIMQTLIGKAHGLFLLAYQHLELIDGADIENVADLKAYVNDLSTTIEKVYRASWAQIQLEGTSGKATATKVLLWLACSGRDLSLEMVRHVLAFEKYPDVILTKDHFLKDRAILPPCKGLVRIGQSSKTIGFIHPTAYDFFKAHMTDVLGVTDAHLHVSRMCLRQFRYLDHVLNPSSEPTPAMLKETIECYPLLDYALDRFSYHAHQAPESVLYGDFDVTFSVSQRRSFIGAFYLRKFLPEEYQRQITWRQISRTHLLAVMDLANLLDAYLDKGVSIDDEDWLGWTPLWWAVLARNQAMVQHLWSQGANLVHRDKSGMTTLRCALGELHPSEWRIGQLVAEGNSMFQIANPLTLTPYAAQASDVWMLCPPLLTDLQTLHQLVDLHQPSHLQEDEGTLINVAAQKRLGSVVTKLLDKGLKPDGLLHALLGSCKYLHVGGAVISDRSEAVIGCHIRIREADWRRTLQSEPRLPLDERWMCRLITDANSNDFGPRGRSALSLAAEAGFSSMCRELIAHGARIDEADLDGWTPLVWAVVRPKSHKVYVDRCVFDDRSVALLGIAIEIEGKFSTDANAYTQLSWDSRAAEKVEIVKLLLQHSANCQARDSQGVPVFDRAIWDNVPGVADVLRQHMVDCSHTWQDEYGTPPSPHDEDRGPDTHTFPPRASINIGNAVLQDRGRAVFTGDKWTNMTVQDNAQLLITENHYLPGIPLEVSKAILSLIQLRIGNIVIQDRASVVLGLLMKEVDALAEADGQPRPFLSSSEGGRVSLLDIFQDMIRHANLGEGTAEDHTTNTNDV</sequence>
<feature type="repeat" description="ANK" evidence="2">
    <location>
        <begin position="779"/>
        <end position="811"/>
    </location>
</feature>
<dbReference type="PANTHER" id="PTHR10039">
    <property type="entry name" value="AMELOGENIN"/>
    <property type="match status" value="1"/>
</dbReference>
<feature type="region of interest" description="Disordered" evidence="3">
    <location>
        <begin position="924"/>
        <end position="945"/>
    </location>
</feature>
<evidence type="ECO:0000313" key="5">
    <source>
        <dbReference type="EMBL" id="KAK5952862.1"/>
    </source>
</evidence>
<dbReference type="EMBL" id="JAKLMC020000013">
    <property type="protein sequence ID" value="KAK5952862.1"/>
    <property type="molecule type" value="Genomic_DNA"/>
</dbReference>
<dbReference type="SUPFAM" id="SSF52540">
    <property type="entry name" value="P-loop containing nucleoside triphosphate hydrolases"/>
    <property type="match status" value="1"/>
</dbReference>
<dbReference type="Gene3D" id="3.40.50.300">
    <property type="entry name" value="P-loop containing nucleotide triphosphate hydrolases"/>
    <property type="match status" value="1"/>
</dbReference>
<evidence type="ECO:0000313" key="6">
    <source>
        <dbReference type="Proteomes" id="UP001316803"/>
    </source>
</evidence>
<dbReference type="AlphaFoldDB" id="A0AAN8I3L9"/>
<keyword evidence="2" id="KW-0040">ANK repeat</keyword>
<name>A0AAN8I3L9_9EURO</name>
<dbReference type="Proteomes" id="UP001316803">
    <property type="component" value="Unassembled WGS sequence"/>
</dbReference>
<dbReference type="Pfam" id="PF12796">
    <property type="entry name" value="Ank_2"/>
    <property type="match status" value="1"/>
</dbReference>
<protein>
    <recommendedName>
        <fullName evidence="4">Nephrocystin 3-like N-terminal domain-containing protein</fullName>
    </recommendedName>
</protein>
<accession>A0AAN8I3L9</accession>
<dbReference type="InterPro" id="IPR036770">
    <property type="entry name" value="Ankyrin_rpt-contain_sf"/>
</dbReference>
<dbReference type="PROSITE" id="PS50088">
    <property type="entry name" value="ANK_REPEAT"/>
    <property type="match status" value="1"/>
</dbReference>
<keyword evidence="1" id="KW-0677">Repeat</keyword>
<comment type="caution">
    <text evidence="5">The sequence shown here is derived from an EMBL/GenBank/DDBJ whole genome shotgun (WGS) entry which is preliminary data.</text>
</comment>
<organism evidence="5 6">
    <name type="scientific">Knufia fluminis</name>
    <dbReference type="NCBI Taxonomy" id="191047"/>
    <lineage>
        <taxon>Eukaryota</taxon>
        <taxon>Fungi</taxon>
        <taxon>Dikarya</taxon>
        <taxon>Ascomycota</taxon>
        <taxon>Pezizomycotina</taxon>
        <taxon>Eurotiomycetes</taxon>
        <taxon>Chaetothyriomycetidae</taxon>
        <taxon>Chaetothyriales</taxon>
        <taxon>Trichomeriaceae</taxon>
        <taxon>Knufia</taxon>
    </lineage>
</organism>
<proteinExistence type="predicted"/>
<dbReference type="Pfam" id="PF24883">
    <property type="entry name" value="NPHP3_N"/>
    <property type="match status" value="1"/>
</dbReference>
<dbReference type="InterPro" id="IPR056884">
    <property type="entry name" value="NPHP3-like_N"/>
</dbReference>
<evidence type="ECO:0000256" key="2">
    <source>
        <dbReference type="PROSITE-ProRule" id="PRU00023"/>
    </source>
</evidence>
<dbReference type="InterPro" id="IPR002110">
    <property type="entry name" value="Ankyrin_rpt"/>
</dbReference>
<evidence type="ECO:0000256" key="1">
    <source>
        <dbReference type="ARBA" id="ARBA00022737"/>
    </source>
</evidence>
<gene>
    <name evidence="5" type="ORF">OHC33_005983</name>
</gene>
<dbReference type="InterPro" id="IPR027417">
    <property type="entry name" value="P-loop_NTPase"/>
</dbReference>